<feature type="domain" description="Reverse transcriptase" evidence="2">
    <location>
        <begin position="886"/>
        <end position="1166"/>
    </location>
</feature>
<reference evidence="3" key="1">
    <citation type="submission" date="2023-03" db="EMBL/GenBank/DDBJ databases">
        <title>Chromosome-scale reference genome and RAD-based genetic map of yellow starthistle (Centaurea solstitialis) reveal putative structural variation and QTLs associated with invader traits.</title>
        <authorList>
            <person name="Reatini B."/>
            <person name="Cang F.A."/>
            <person name="Jiang Q."/>
            <person name="Mckibben M.T.W."/>
            <person name="Barker M.S."/>
            <person name="Rieseberg L.H."/>
            <person name="Dlugosch K.M."/>
        </authorList>
    </citation>
    <scope>NUCLEOTIDE SEQUENCE</scope>
    <source>
        <strain evidence="3">CAN-66</strain>
        <tissue evidence="3">Leaf</tissue>
    </source>
</reference>
<dbReference type="Pfam" id="PF00078">
    <property type="entry name" value="RVT_1"/>
    <property type="match status" value="1"/>
</dbReference>
<gene>
    <name evidence="3" type="ORF">OSB04_024619</name>
</gene>
<evidence type="ECO:0000313" key="3">
    <source>
        <dbReference type="EMBL" id="KAJ9544912.1"/>
    </source>
</evidence>
<dbReference type="Pfam" id="PF13966">
    <property type="entry name" value="zf-RVT"/>
    <property type="match status" value="1"/>
</dbReference>
<evidence type="ECO:0000256" key="1">
    <source>
        <dbReference type="SAM" id="MobiDB-lite"/>
    </source>
</evidence>
<dbReference type="CDD" id="cd01650">
    <property type="entry name" value="RT_nLTR_like"/>
    <property type="match status" value="1"/>
</dbReference>
<dbReference type="InterPro" id="IPR000477">
    <property type="entry name" value="RT_dom"/>
</dbReference>
<dbReference type="InterPro" id="IPR036691">
    <property type="entry name" value="Endo/exonu/phosph_ase_sf"/>
</dbReference>
<dbReference type="PROSITE" id="PS50878">
    <property type="entry name" value="RT_POL"/>
    <property type="match status" value="1"/>
</dbReference>
<dbReference type="EMBL" id="JARYMX010000006">
    <property type="protein sequence ID" value="KAJ9544912.1"/>
    <property type="molecule type" value="Genomic_DNA"/>
</dbReference>
<protein>
    <recommendedName>
        <fullName evidence="2">Reverse transcriptase domain-containing protein</fullName>
    </recommendedName>
</protein>
<dbReference type="PANTHER" id="PTHR33116:SF84">
    <property type="entry name" value="RNA-DIRECTED DNA POLYMERASE"/>
    <property type="match status" value="1"/>
</dbReference>
<name>A0AA38W0U3_9ASTR</name>
<dbReference type="SUPFAM" id="SSF56672">
    <property type="entry name" value="DNA/RNA polymerases"/>
    <property type="match status" value="1"/>
</dbReference>
<comment type="caution">
    <text evidence="3">The sequence shown here is derived from an EMBL/GenBank/DDBJ whole genome shotgun (WGS) entry which is preliminary data.</text>
</comment>
<feature type="region of interest" description="Disordered" evidence="1">
    <location>
        <begin position="363"/>
        <end position="399"/>
    </location>
</feature>
<keyword evidence="4" id="KW-1185">Reference proteome</keyword>
<evidence type="ECO:0000313" key="4">
    <source>
        <dbReference type="Proteomes" id="UP001172457"/>
    </source>
</evidence>
<sequence>MDSAALNDQIPDRQSVFDRLSKPNFDDRLKIPTGLRSSMDFASVVGCQHATALKFFPLKDKVASRIDIPVELAKNVAKEYHATLYGYFLGPRLPFATVQRHVKSVWSKFGFIDIMMNNKGFYFFKFATRGGCDQVIENGPIMIQGVPLFVFPWEPTKGLTKPLHTSCPLWVKLHNIPLVAFNTEGIARIASALGVPKQMDACTASMCDRAWGRPGFAKVLIDVWAVGELKRELQVVIPHLDGGESVPVRIEVEYLWEPLQCSECLVFGHKLSTCPNVKAPRKEVVKSQMVDAEGFQLVKRKVWKPKLVDNQAEVIDKNTNTKPLDVDPVTVESSDAPIREDLSSLVADYVRKLAEESALDTSEGSIQTTIEESVKEPNVPTSMASKDAASGVDNIQDGGNTTEEVILTDKIGEREKDAITDQVPFIKPVVDALGMKPDKPSRSILKNSNRFIPLREEELKNKKVQATGGKEQRRDDVSFRVERPGKGGIKGSSPRPTWNSNVAYSDTGARIIIAWDHRSVDVMVLEMHAQFIHCLIRVKGLPDPFYATFVYGSNNTVSRRELWSGLRKAKVLMANQPWVVLGDFNAMLFPHDGHGGSSRRNADMEDFYMCIEDIELIDIQYSGIQFTWCQKPQGEDGINRKLDRILGNVEFTSTFLDATVSFLPRGISDHSPGVLQFGEGLCAKKLKKPIRQLRSGIGNVSKRVRDLKIELDVVQLSMDMDPTNKELHEDLAHLYLAYNHALMDEESFFRQRAKVKWLLEGDRNTKYFHKCVQERRARSFIHHINDKDGNLVRGDDVGTTFLNHFQDILGVADSGVSANVPSTLFSSSLLLSEALHMIRPITDDEIRTAMFAIGNDKAPGSDGFTSKFFKASWDIIGGDVMVAIHNFFYSGRLLKELNHTLLCLIPKVPNASKVGDFRPISCCSVLYKTISKLISDRMKMYLNKLVSGSQSAFIPGRRISDNILLAYELVNGYKQTSGPPRCAFKIDIRKAYDSVDWSYILCILQGFGFHPVFVGWIREMMHTSSFSLAINGGSVGFFKGARGLRQGDPISPYIFTLVMEGFNMALRHCISQASESFGYHRGCENLHISHLCFADDLFVFTRGDIASVEVLKRALQLFREWSGLGPSLEKSEVFFANVSEDVKNAILGTLPFSAGTFPIRYLGVPLSPTRLKVADYGGLITKVKQRIHNWKTKCLSFAGRRQLICSVLQSMQLYWMSVFILPSGVIHELEALFRNFLWAQGGNAQGKCRLSWDSVCRPIHCGGLGIRKLSIWNRALVSRHLWDIATKRASLWVDWIHLHYIRNGTVWNINVKPWWSWLIRKLFDIRPLVKRFIFSKLGDGLSTMAWSDWWVCNGPLSDLIPYRQFTALGVTRDSNVREVLQACGSSWPATWIERCPDLQPIDLPTVVPDTADTLCWRSLDGCMSDFTVSVAYLDMHGNALELPWTNSIWFKGNIPKHAFCMWLAFQGRLPTQDRLHWKHDPPDLKCFLCGNALDSHDHLFFSGCAFSLEIWRTIKKDVCLYGFPENWNSIVMELTRNHKHLRLEQKLALQASVYHIWRERNRRLFGHGAKPSIKIVQEIREVVLKRMAWKTFEDAHYSYG</sequence>
<dbReference type="SUPFAM" id="SSF56219">
    <property type="entry name" value="DNase I-like"/>
    <property type="match status" value="1"/>
</dbReference>
<dbReference type="PANTHER" id="PTHR33116">
    <property type="entry name" value="REVERSE TRANSCRIPTASE ZINC-BINDING DOMAIN-CONTAINING PROTEIN-RELATED-RELATED"/>
    <property type="match status" value="1"/>
</dbReference>
<dbReference type="InterPro" id="IPR025558">
    <property type="entry name" value="DUF4283"/>
</dbReference>
<dbReference type="InterPro" id="IPR043502">
    <property type="entry name" value="DNA/RNA_pol_sf"/>
</dbReference>
<dbReference type="Pfam" id="PF14111">
    <property type="entry name" value="DUF4283"/>
    <property type="match status" value="1"/>
</dbReference>
<dbReference type="Proteomes" id="UP001172457">
    <property type="component" value="Chromosome 6"/>
</dbReference>
<accession>A0AA38W0U3</accession>
<dbReference type="InterPro" id="IPR026960">
    <property type="entry name" value="RVT-Znf"/>
</dbReference>
<proteinExistence type="predicted"/>
<dbReference type="Gene3D" id="3.60.10.10">
    <property type="entry name" value="Endonuclease/exonuclease/phosphatase"/>
    <property type="match status" value="1"/>
</dbReference>
<evidence type="ECO:0000259" key="2">
    <source>
        <dbReference type="PROSITE" id="PS50878"/>
    </source>
</evidence>
<organism evidence="3 4">
    <name type="scientific">Centaurea solstitialis</name>
    <name type="common">yellow star-thistle</name>
    <dbReference type="NCBI Taxonomy" id="347529"/>
    <lineage>
        <taxon>Eukaryota</taxon>
        <taxon>Viridiplantae</taxon>
        <taxon>Streptophyta</taxon>
        <taxon>Embryophyta</taxon>
        <taxon>Tracheophyta</taxon>
        <taxon>Spermatophyta</taxon>
        <taxon>Magnoliopsida</taxon>
        <taxon>eudicotyledons</taxon>
        <taxon>Gunneridae</taxon>
        <taxon>Pentapetalae</taxon>
        <taxon>asterids</taxon>
        <taxon>campanulids</taxon>
        <taxon>Asterales</taxon>
        <taxon>Asteraceae</taxon>
        <taxon>Carduoideae</taxon>
        <taxon>Cardueae</taxon>
        <taxon>Centaureinae</taxon>
        <taxon>Centaurea</taxon>
    </lineage>
</organism>